<name>A0A0P0P2A6_9CAUL</name>
<keyword evidence="1" id="KW-0328">Glycosyltransferase</keyword>
<gene>
    <name evidence="3" type="ORF">AQ619_15690</name>
</gene>
<evidence type="ECO:0000313" key="4">
    <source>
        <dbReference type="Proteomes" id="UP000056905"/>
    </source>
</evidence>
<dbReference type="PANTHER" id="PTHR34136:SF1">
    <property type="entry name" value="UDP-N-ACETYL-D-MANNOSAMINURONIC ACID TRANSFERASE"/>
    <property type="match status" value="1"/>
</dbReference>
<evidence type="ECO:0000256" key="1">
    <source>
        <dbReference type="ARBA" id="ARBA00022676"/>
    </source>
</evidence>
<dbReference type="EMBL" id="CP013002">
    <property type="protein sequence ID" value="ALL14681.1"/>
    <property type="molecule type" value="Genomic_DNA"/>
</dbReference>
<organism evidence="3 4">
    <name type="scientific">Caulobacter henricii</name>
    <dbReference type="NCBI Taxonomy" id="69395"/>
    <lineage>
        <taxon>Bacteria</taxon>
        <taxon>Pseudomonadati</taxon>
        <taxon>Pseudomonadota</taxon>
        <taxon>Alphaproteobacteria</taxon>
        <taxon>Caulobacterales</taxon>
        <taxon>Caulobacteraceae</taxon>
        <taxon>Caulobacter</taxon>
    </lineage>
</organism>
<dbReference type="Proteomes" id="UP000056905">
    <property type="component" value="Chromosome"/>
</dbReference>
<evidence type="ECO:0008006" key="5">
    <source>
        <dbReference type="Google" id="ProtNLM"/>
    </source>
</evidence>
<protein>
    <recommendedName>
        <fullName evidence="5">Glycosyl transferase</fullName>
    </recommendedName>
</protein>
<proteinExistence type="predicted"/>
<reference evidence="3 4" key="1">
    <citation type="submission" date="2015-10" db="EMBL/GenBank/DDBJ databases">
        <title>Conservation of the essential genome among Caulobacter and Brevundimonas species.</title>
        <authorList>
            <person name="Scott D."/>
            <person name="Ely B."/>
        </authorList>
    </citation>
    <scope>NUCLEOTIDE SEQUENCE [LARGE SCALE GENOMIC DNA]</scope>
    <source>
        <strain evidence="3 4">CB4</strain>
    </source>
</reference>
<sequence length="280" mass="29840">MLIERNPAPAPATAPGVSIEGVRINLPTLDTAADEAIIRAQRGEGFTLFTVNLDHLVKLASNEAFRAVYRRATYVTADGWPVVWLAGRKNARLERATGADLVEPLCRAAAERDLGVYFIGPGPKAQAGALEKLTARFQGLKIAGAEAPQLPSGPGPAMLAAMDLDAMAQRINASDARLCFVSLGAPKQEILADALAARCPGVGFICVGAALDFISGQAHRAPRWMQRGKLEWFWRLANDPRRLAVRYAECAMLFAVLALGMTTAQGGSPVTAAEPRGVLR</sequence>
<dbReference type="GO" id="GO:0016758">
    <property type="term" value="F:hexosyltransferase activity"/>
    <property type="evidence" value="ECO:0007669"/>
    <property type="project" value="TreeGrafter"/>
</dbReference>
<evidence type="ECO:0000313" key="3">
    <source>
        <dbReference type="EMBL" id="ALL14681.1"/>
    </source>
</evidence>
<dbReference type="CDD" id="cd06533">
    <property type="entry name" value="Glyco_transf_WecG_TagA"/>
    <property type="match status" value="1"/>
</dbReference>
<keyword evidence="2" id="KW-0808">Transferase</keyword>
<keyword evidence="4" id="KW-1185">Reference proteome</keyword>
<dbReference type="OrthoDB" id="9771846at2"/>
<dbReference type="PANTHER" id="PTHR34136">
    <property type="match status" value="1"/>
</dbReference>
<dbReference type="KEGG" id="chq:AQ619_15690"/>
<dbReference type="NCBIfam" id="TIGR00696">
    <property type="entry name" value="wecG_tagA_cpsF"/>
    <property type="match status" value="1"/>
</dbReference>
<dbReference type="InterPro" id="IPR004629">
    <property type="entry name" value="WecG_TagA_CpsF"/>
</dbReference>
<dbReference type="Pfam" id="PF03808">
    <property type="entry name" value="Glyco_tran_WecG"/>
    <property type="match status" value="1"/>
</dbReference>
<evidence type="ECO:0000256" key="2">
    <source>
        <dbReference type="ARBA" id="ARBA00022679"/>
    </source>
</evidence>
<dbReference type="STRING" id="69395.AQ619_15690"/>
<dbReference type="AlphaFoldDB" id="A0A0P0P2A6"/>
<accession>A0A0P0P2A6</accession>
<dbReference type="RefSeq" id="WP_062149765.1">
    <property type="nucleotide sequence ID" value="NZ_CP013002.1"/>
</dbReference>